<gene>
    <name evidence="3" type="ORF">GBAR_LOCUS12463</name>
</gene>
<dbReference type="Pfam" id="PF23544">
    <property type="entry name" value="AtuA_ferredoxin"/>
    <property type="match status" value="1"/>
</dbReference>
<feature type="domain" description="Acyclic terpene utilisation N-terminal" evidence="1">
    <location>
        <begin position="2"/>
        <end position="149"/>
    </location>
</feature>
<dbReference type="InterPro" id="IPR056362">
    <property type="entry name" value="AtuA-like_ferredoxin_dom"/>
</dbReference>
<dbReference type="AlphaFoldDB" id="A0AA35S1I7"/>
<dbReference type="InterPro" id="IPR010839">
    <property type="entry name" value="AtuA_N"/>
</dbReference>
<organism evidence="3 4">
    <name type="scientific">Geodia barretti</name>
    <name type="common">Barrett's horny sponge</name>
    <dbReference type="NCBI Taxonomy" id="519541"/>
    <lineage>
        <taxon>Eukaryota</taxon>
        <taxon>Metazoa</taxon>
        <taxon>Porifera</taxon>
        <taxon>Demospongiae</taxon>
        <taxon>Heteroscleromorpha</taxon>
        <taxon>Tetractinellida</taxon>
        <taxon>Astrophorina</taxon>
        <taxon>Geodiidae</taxon>
        <taxon>Geodia</taxon>
    </lineage>
</organism>
<name>A0AA35S1I7_GEOBA</name>
<accession>A0AA35S1I7</accession>
<dbReference type="PANTHER" id="PTHR47708">
    <property type="match status" value="1"/>
</dbReference>
<dbReference type="Pfam" id="PF07287">
    <property type="entry name" value="AtuA"/>
    <property type="match status" value="1"/>
</dbReference>
<dbReference type="PANTHER" id="PTHR47708:SF2">
    <property type="entry name" value="SI:CH73-132F6.5"/>
    <property type="match status" value="1"/>
</dbReference>
<evidence type="ECO:0000259" key="2">
    <source>
        <dbReference type="Pfam" id="PF23544"/>
    </source>
</evidence>
<dbReference type="Proteomes" id="UP001174909">
    <property type="component" value="Unassembled WGS sequence"/>
</dbReference>
<keyword evidence="4" id="KW-1185">Reference proteome</keyword>
<evidence type="ECO:0000313" key="3">
    <source>
        <dbReference type="EMBL" id="CAI8020917.1"/>
    </source>
</evidence>
<reference evidence="3" key="1">
    <citation type="submission" date="2023-03" db="EMBL/GenBank/DDBJ databases">
        <authorList>
            <person name="Steffen K."/>
            <person name="Cardenas P."/>
        </authorList>
    </citation>
    <scope>NUCLEOTIDE SEQUENCE</scope>
</reference>
<evidence type="ECO:0000313" key="4">
    <source>
        <dbReference type="Proteomes" id="UP001174909"/>
    </source>
</evidence>
<comment type="caution">
    <text evidence="3">The sequence shown here is derived from an EMBL/GenBank/DDBJ whole genome shotgun (WGS) entry which is preliminary data.</text>
</comment>
<proteinExistence type="predicted"/>
<protein>
    <submittedName>
        <fullName evidence="3">Uncharacterized protein</fullName>
    </submittedName>
</protein>
<dbReference type="EMBL" id="CASHTH010001855">
    <property type="protein sequence ID" value="CAI8020917.1"/>
    <property type="molecule type" value="Genomic_DNA"/>
</dbReference>
<evidence type="ECO:0000259" key="1">
    <source>
        <dbReference type="Pfam" id="PF07287"/>
    </source>
</evidence>
<sequence>MGNPAPDTYKVSATYGDGYRCMGVCTVVGPKAVEKAHRVAEAILSRTRRIFQKTGLPDFTQTHVHVVGSGSSYIHGADSGDSREVCMWLGVRHTHKQALGIFSRELAPAGTGMAPGFTSLIGGRPSVSPVLRLFSFLYPKNKLPVSIHLNGELVKTLDYSGCGTGIASQLEDEREGEGCARGDCIYRLEQLAYLRSGDKGNSANIGVIARHPDFLPYIRRALTTDVIRNYFGHFLEDTSTIERYELPGIRALNFVIGDCLGGGGVASLRIDPQGKAYAQMLAEYELIGLPEFPSEHLQKN</sequence>
<feature type="domain" description="AtuA-like ferredoxin-fold" evidence="2">
    <location>
        <begin position="187"/>
        <end position="285"/>
    </location>
</feature>